<dbReference type="Pfam" id="PF25019">
    <property type="entry name" value="LRR_R13L1-DRL21"/>
    <property type="match status" value="1"/>
</dbReference>
<reference evidence="2" key="2">
    <citation type="submission" date="2021-01" db="UniProtKB">
        <authorList>
            <consortium name="EnsemblPlants"/>
        </authorList>
    </citation>
    <scope>IDENTIFICATION</scope>
</reference>
<evidence type="ECO:0000313" key="3">
    <source>
        <dbReference type="Proteomes" id="UP000594261"/>
    </source>
</evidence>
<name>A0A7N2LBM2_QUELO</name>
<dbReference type="InterPro" id="IPR056789">
    <property type="entry name" value="LRR_R13L1-DRL21"/>
</dbReference>
<dbReference type="PANTHER" id="PTHR47186">
    <property type="entry name" value="LEUCINE-RICH REPEAT-CONTAINING PROTEIN 57"/>
    <property type="match status" value="1"/>
</dbReference>
<dbReference type="Proteomes" id="UP000594261">
    <property type="component" value="Chromosome 4"/>
</dbReference>
<proteinExistence type="predicted"/>
<dbReference type="Gene3D" id="3.80.10.10">
    <property type="entry name" value="Ribonuclease Inhibitor"/>
    <property type="match status" value="2"/>
</dbReference>
<dbReference type="Gramene" id="QL04p010618:mrna">
    <property type="protein sequence ID" value="QL04p010618:mrna"/>
    <property type="gene ID" value="QL04p010618"/>
</dbReference>
<evidence type="ECO:0000313" key="2">
    <source>
        <dbReference type="EnsemblPlants" id="QL04p010618:mrna"/>
    </source>
</evidence>
<dbReference type="EnsemblPlants" id="QL04p010618:mrna">
    <property type="protein sequence ID" value="QL04p010618:mrna"/>
    <property type="gene ID" value="QL04p010618"/>
</dbReference>
<protein>
    <recommendedName>
        <fullName evidence="1">R13L1/DRL21-like LRR repeat region domain-containing protein</fullName>
    </recommendedName>
</protein>
<keyword evidence="3" id="KW-1185">Reference proteome</keyword>
<evidence type="ECO:0000259" key="1">
    <source>
        <dbReference type="Pfam" id="PF25019"/>
    </source>
</evidence>
<reference evidence="2 3" key="1">
    <citation type="journal article" date="2016" name="G3 (Bethesda)">
        <title>First Draft Assembly and Annotation of the Genome of a California Endemic Oak Quercus lobata Nee (Fagaceae).</title>
        <authorList>
            <person name="Sork V.L."/>
            <person name="Fitz-Gibbon S.T."/>
            <person name="Puiu D."/>
            <person name="Crepeau M."/>
            <person name="Gugger P.F."/>
            <person name="Sherman R."/>
            <person name="Stevens K."/>
            <person name="Langley C.H."/>
            <person name="Pellegrini M."/>
            <person name="Salzberg S.L."/>
        </authorList>
    </citation>
    <scope>NUCLEOTIDE SEQUENCE [LARGE SCALE GENOMIC DNA]</scope>
    <source>
        <strain evidence="2 3">cv. SW786</strain>
    </source>
</reference>
<dbReference type="PANTHER" id="PTHR47186:SF3">
    <property type="entry name" value="OS09G0267800 PROTEIN"/>
    <property type="match status" value="1"/>
</dbReference>
<organism evidence="2 3">
    <name type="scientific">Quercus lobata</name>
    <name type="common">Valley oak</name>
    <dbReference type="NCBI Taxonomy" id="97700"/>
    <lineage>
        <taxon>Eukaryota</taxon>
        <taxon>Viridiplantae</taxon>
        <taxon>Streptophyta</taxon>
        <taxon>Embryophyta</taxon>
        <taxon>Tracheophyta</taxon>
        <taxon>Spermatophyta</taxon>
        <taxon>Magnoliopsida</taxon>
        <taxon>eudicotyledons</taxon>
        <taxon>Gunneridae</taxon>
        <taxon>Pentapetalae</taxon>
        <taxon>rosids</taxon>
        <taxon>fabids</taxon>
        <taxon>Fagales</taxon>
        <taxon>Fagaceae</taxon>
        <taxon>Quercus</taxon>
    </lineage>
</organism>
<dbReference type="AlphaFoldDB" id="A0A7N2LBM2"/>
<dbReference type="InterPro" id="IPR032675">
    <property type="entry name" value="LRR_dom_sf"/>
</dbReference>
<dbReference type="EMBL" id="LRBV02000004">
    <property type="status" value="NOT_ANNOTATED_CDS"/>
    <property type="molecule type" value="Genomic_DNA"/>
</dbReference>
<accession>A0A7N2LBM2</accession>
<sequence length="700" mass="79433">MEPRGGSDIKELREFRQLKGNLSVLKLENVVDARNALEANLRDKLQLNESVLKWGGDTNDSKKDRDVLDQLQPHANLRKLTIENYGGTIFSDWLGHASRNIGSVQIRNYGVMTIGTEFYGTVDSKSKPFASLQTFRFKNMLLLQGWLPFRDDNEGVVAVSRLQQLYIQNCCNLTKGLLDNLFSLKTLAIEKCQLLVTSLPHLPAINELKLQYCNKVLLNELPPQVLKFTISGYDALVCNNHCLEELDVSDCPSLRLLPSIGKADTIKSLGVKNCGKLLFLMHQCYASLERTTSASIISQKLKNHKMFQFAISHWSKFVIGRLPFRDDDEGLVAFSCLQQLYIQNCCNLTKGLPDNLFSLKTLVIEKCQLLVTSLPHLPAINELKLQYCNKVLPDQMHTLFPSLQTLSIWCCPELESFPEGERGFLQSSLTSLEIWGLKHLKSLDGNELQHLAALRKLTIGYCSCPTLQSMPEEGLPTSLSSLTMKNCPMQKERCLREKGEDWPKIEHIPLIKIDKEETDSYLLYKFEAPMMILIAVILKALYTKSPGLIAVGILRNALLNGRPSDCTKDVLEKLVPHTNLNKLQMHNYGGTRFRGFDELVAVGPEFYGNNSLAAQRFLSLEILKCSWISAWEEWCSIRVKDEFIAFPRLQELHLDVLLKYQDQHRALLGPLKISNFLKQSFVQFCMLLALTKLRLLQHST</sequence>
<dbReference type="SUPFAM" id="SSF52058">
    <property type="entry name" value="L domain-like"/>
    <property type="match status" value="2"/>
</dbReference>
<dbReference type="InParanoid" id="A0A7N2LBM2"/>
<feature type="domain" description="R13L1/DRL21-like LRR repeat region" evidence="1">
    <location>
        <begin position="9"/>
        <end position="108"/>
    </location>
</feature>